<dbReference type="InterPro" id="IPR000504">
    <property type="entry name" value="RRM_dom"/>
</dbReference>
<evidence type="ECO:0000256" key="2">
    <source>
        <dbReference type="PROSITE-ProRule" id="PRU00176"/>
    </source>
</evidence>
<dbReference type="GO" id="GO:0003723">
    <property type="term" value="F:RNA binding"/>
    <property type="evidence" value="ECO:0007669"/>
    <property type="project" value="UniProtKB-UniRule"/>
</dbReference>
<feature type="region of interest" description="Disordered" evidence="3">
    <location>
        <begin position="119"/>
        <end position="154"/>
    </location>
</feature>
<feature type="compositionally biased region" description="Low complexity" evidence="3">
    <location>
        <begin position="7"/>
        <end position="21"/>
    </location>
</feature>
<dbReference type="Proteomes" id="UP000663879">
    <property type="component" value="Unassembled WGS sequence"/>
</dbReference>
<evidence type="ECO:0000256" key="3">
    <source>
        <dbReference type="SAM" id="MobiDB-lite"/>
    </source>
</evidence>
<dbReference type="PANTHER" id="PTHR11176:SF57">
    <property type="entry name" value="PROTEIN BOULE"/>
    <property type="match status" value="1"/>
</dbReference>
<feature type="domain" description="RRM" evidence="4">
    <location>
        <begin position="29"/>
        <end position="107"/>
    </location>
</feature>
<dbReference type="PANTHER" id="PTHR11176">
    <property type="entry name" value="BOULE-RELATED"/>
    <property type="match status" value="1"/>
</dbReference>
<dbReference type="SUPFAM" id="SSF54928">
    <property type="entry name" value="RNA-binding domain, RBD"/>
    <property type="match status" value="1"/>
</dbReference>
<accession>A0A814BTG2</accession>
<evidence type="ECO:0000259" key="4">
    <source>
        <dbReference type="PROSITE" id="PS50102"/>
    </source>
</evidence>
<dbReference type="InterPro" id="IPR012677">
    <property type="entry name" value="Nucleotide-bd_a/b_plait_sf"/>
</dbReference>
<evidence type="ECO:0000313" key="5">
    <source>
        <dbReference type="EMBL" id="CAF0930889.1"/>
    </source>
</evidence>
<evidence type="ECO:0000256" key="1">
    <source>
        <dbReference type="ARBA" id="ARBA00022884"/>
    </source>
</evidence>
<organism evidence="5 6">
    <name type="scientific">Brachionus calyciflorus</name>
    <dbReference type="NCBI Taxonomy" id="104777"/>
    <lineage>
        <taxon>Eukaryota</taxon>
        <taxon>Metazoa</taxon>
        <taxon>Spiralia</taxon>
        <taxon>Gnathifera</taxon>
        <taxon>Rotifera</taxon>
        <taxon>Eurotatoria</taxon>
        <taxon>Monogononta</taxon>
        <taxon>Pseudotrocha</taxon>
        <taxon>Ploima</taxon>
        <taxon>Brachionidae</taxon>
        <taxon>Brachionus</taxon>
    </lineage>
</organism>
<proteinExistence type="predicted"/>
<dbReference type="SMART" id="SM00360">
    <property type="entry name" value="RRM"/>
    <property type="match status" value="1"/>
</dbReference>
<dbReference type="InterPro" id="IPR035979">
    <property type="entry name" value="RBD_domain_sf"/>
</dbReference>
<dbReference type="PROSITE" id="PS50102">
    <property type="entry name" value="RRM"/>
    <property type="match status" value="1"/>
</dbReference>
<comment type="caution">
    <text evidence="5">The sequence shown here is derived from an EMBL/GenBank/DDBJ whole genome shotgun (WGS) entry which is preliminary data.</text>
</comment>
<dbReference type="EMBL" id="CAJNOC010002402">
    <property type="protein sequence ID" value="CAF0930889.1"/>
    <property type="molecule type" value="Genomic_DNA"/>
</dbReference>
<feature type="region of interest" description="Disordered" evidence="3">
    <location>
        <begin position="1"/>
        <end position="21"/>
    </location>
</feature>
<name>A0A814BTG2_9BILA</name>
<protein>
    <recommendedName>
        <fullName evidence="4">RRM domain-containing protein</fullName>
    </recommendedName>
</protein>
<dbReference type="InterPro" id="IPR034988">
    <property type="entry name" value="DAZ_BOULE_RRM"/>
</dbReference>
<dbReference type="CDD" id="cd12412">
    <property type="entry name" value="RRM_DAZL_BOULE"/>
    <property type="match status" value="1"/>
</dbReference>
<dbReference type="OrthoDB" id="762982at2759"/>
<gene>
    <name evidence="5" type="ORF">OXX778_LOCUS12900</name>
</gene>
<sequence>MKSKMYNNNQHHFNNNNNNNNNSMYRIPNRIFVGGIPQIASQDELRDYFSHFGLVKDARIITDPRGNSKGYGFVTYESEADASKVLSLKEEDLVFKDSKLNIAHAFRKKNNFPMQQHHQVGHHHQSNNFGHHHQMNQFNGINNNLGSHHQINNHSMNSNFIDSPLTNMHQMQQNGMNAGFGQNHMNLSQMNGHLGMSALNGMSNFNHMTNLSGMSAIGGMNMN</sequence>
<dbReference type="AlphaFoldDB" id="A0A814BTG2"/>
<evidence type="ECO:0000313" key="6">
    <source>
        <dbReference type="Proteomes" id="UP000663879"/>
    </source>
</evidence>
<feature type="compositionally biased region" description="Basic residues" evidence="3">
    <location>
        <begin position="119"/>
        <end position="134"/>
    </location>
</feature>
<reference evidence="5" key="1">
    <citation type="submission" date="2021-02" db="EMBL/GenBank/DDBJ databases">
        <authorList>
            <person name="Nowell W R."/>
        </authorList>
    </citation>
    <scope>NUCLEOTIDE SEQUENCE</scope>
    <source>
        <strain evidence="5">Ploen Becks lab</strain>
    </source>
</reference>
<dbReference type="Gene3D" id="3.30.70.330">
    <property type="match status" value="1"/>
</dbReference>
<dbReference type="Pfam" id="PF00076">
    <property type="entry name" value="RRM_1"/>
    <property type="match status" value="1"/>
</dbReference>
<feature type="compositionally biased region" description="Polar residues" evidence="3">
    <location>
        <begin position="135"/>
        <end position="154"/>
    </location>
</feature>
<keyword evidence="1 2" id="KW-0694">RNA-binding</keyword>
<keyword evidence="6" id="KW-1185">Reference proteome</keyword>